<evidence type="ECO:0000259" key="8">
    <source>
        <dbReference type="SMART" id="SM00934"/>
    </source>
</evidence>
<feature type="domain" description="Orotidine 5'-phosphate decarboxylase" evidence="8">
    <location>
        <begin position="17"/>
        <end position="215"/>
    </location>
</feature>
<evidence type="ECO:0000256" key="4">
    <source>
        <dbReference type="ARBA" id="ARBA00012890"/>
    </source>
</evidence>
<organism evidence="9 10">
    <name type="scientific">Enterococcus faecium</name>
    <name type="common">Streptococcus faecium</name>
    <dbReference type="NCBI Taxonomy" id="1352"/>
    <lineage>
        <taxon>Bacteria</taxon>
        <taxon>Bacillati</taxon>
        <taxon>Bacillota</taxon>
        <taxon>Bacilli</taxon>
        <taxon>Lactobacillales</taxon>
        <taxon>Enterococcaceae</taxon>
        <taxon>Enterococcus</taxon>
    </lineage>
</organism>
<evidence type="ECO:0000256" key="7">
    <source>
        <dbReference type="ARBA" id="ARBA00023277"/>
    </source>
</evidence>
<dbReference type="Gene3D" id="3.20.20.70">
    <property type="entry name" value="Aldolase class I"/>
    <property type="match status" value="1"/>
</dbReference>
<dbReference type="GO" id="GO:0004590">
    <property type="term" value="F:orotidine-5'-phosphate decarboxylase activity"/>
    <property type="evidence" value="ECO:0007669"/>
    <property type="project" value="InterPro"/>
</dbReference>
<comment type="catalytic activity">
    <reaction evidence="1">
        <text>D-ribulose 5-phosphate + formaldehyde = D-arabino-hex-3-ulose 6-phosphate</text>
        <dbReference type="Rhea" id="RHEA:25201"/>
        <dbReference type="ChEBI" id="CHEBI:16842"/>
        <dbReference type="ChEBI" id="CHEBI:58121"/>
        <dbReference type="ChEBI" id="CHEBI:58542"/>
        <dbReference type="EC" id="4.1.2.43"/>
    </reaction>
</comment>
<dbReference type="EC" id="4.1.2.43" evidence="4"/>
<evidence type="ECO:0000256" key="3">
    <source>
        <dbReference type="ARBA" id="ARBA00006350"/>
    </source>
</evidence>
<dbReference type="InterPro" id="IPR001754">
    <property type="entry name" value="OMPdeCOase_dom"/>
</dbReference>
<dbReference type="Proteomes" id="UP000191171">
    <property type="component" value="Unassembled WGS sequence"/>
</dbReference>
<dbReference type="InterPro" id="IPR013785">
    <property type="entry name" value="Aldolase_TIM"/>
</dbReference>
<dbReference type="PANTHER" id="PTHR35039">
    <property type="entry name" value="3-KETO-L-GULONATE-6-PHOSPHATE DECARBOXYLASE SGBH-RELATED"/>
    <property type="match status" value="1"/>
</dbReference>
<dbReference type="GO" id="GO:0006730">
    <property type="term" value="P:one-carbon metabolic process"/>
    <property type="evidence" value="ECO:0007669"/>
    <property type="project" value="UniProtKB-KW"/>
</dbReference>
<evidence type="ECO:0000313" key="9">
    <source>
        <dbReference type="EMBL" id="OOL82080.1"/>
    </source>
</evidence>
<evidence type="ECO:0000313" key="10">
    <source>
        <dbReference type="Proteomes" id="UP000191171"/>
    </source>
</evidence>
<name>A0A1S8KQU7_ENTFC</name>
<dbReference type="FunFam" id="3.20.20.70:FF:000022">
    <property type="entry name" value="3-keto-L-gulonate-6-phosphate decarboxylase UlaD"/>
    <property type="match status" value="1"/>
</dbReference>
<dbReference type="CDD" id="cd04726">
    <property type="entry name" value="KGPDC_HPS"/>
    <property type="match status" value="1"/>
</dbReference>
<evidence type="ECO:0000256" key="1">
    <source>
        <dbReference type="ARBA" id="ARBA00000718"/>
    </source>
</evidence>
<dbReference type="InterPro" id="IPR011060">
    <property type="entry name" value="RibuloseP-bd_barrel"/>
</dbReference>
<dbReference type="GO" id="GO:0033982">
    <property type="term" value="F:3-dehydro-L-gulonate-6-phosphate decarboxylase activity"/>
    <property type="evidence" value="ECO:0007669"/>
    <property type="project" value="TreeGrafter"/>
</dbReference>
<dbReference type="InterPro" id="IPR041710">
    <property type="entry name" value="HPS/KGPDC"/>
</dbReference>
<reference evidence="9 10" key="1">
    <citation type="submission" date="2017-02" db="EMBL/GenBank/DDBJ databases">
        <title>Clonality and virulence of isolates of VRE in Hematopoietic Stem Cell Transplanted (HSCT) patients.</title>
        <authorList>
            <person name="Marchi A.P."/>
            <person name="Martins R.C."/>
            <person name="Marie S.K."/>
            <person name="Levin A.S."/>
            <person name="Costa S.F."/>
        </authorList>
    </citation>
    <scope>NUCLEOTIDE SEQUENCE [LARGE SCALE GENOMIC DNA]</scope>
    <source>
        <strain evidence="9 10">LIM1759</strain>
    </source>
</reference>
<evidence type="ECO:0000256" key="5">
    <source>
        <dbReference type="ARBA" id="ARBA00022563"/>
    </source>
</evidence>
<dbReference type="GO" id="GO:0006207">
    <property type="term" value="P:'de novo' pyrimidine nucleobase biosynthetic process"/>
    <property type="evidence" value="ECO:0007669"/>
    <property type="project" value="InterPro"/>
</dbReference>
<keyword evidence="6" id="KW-0456">Lyase</keyword>
<gene>
    <name evidence="9" type="primary">ulaD</name>
    <name evidence="9" type="ORF">B1P95_11120</name>
</gene>
<dbReference type="Pfam" id="PF00215">
    <property type="entry name" value="OMPdecase"/>
    <property type="match status" value="1"/>
</dbReference>
<keyword evidence="5" id="KW-0554">One-carbon metabolism</keyword>
<evidence type="ECO:0000256" key="6">
    <source>
        <dbReference type="ARBA" id="ARBA00023239"/>
    </source>
</evidence>
<dbReference type="AlphaFoldDB" id="A0A1S8KQU7"/>
<dbReference type="NCBIfam" id="NF009832">
    <property type="entry name" value="PRK13306.1"/>
    <property type="match status" value="1"/>
</dbReference>
<comment type="similarity">
    <text evidence="3">Belongs to the HPS/KGPDC family. HPS subfamily.</text>
</comment>
<protein>
    <recommendedName>
        <fullName evidence="4">3-hexulose-6-phosphate synthase</fullName>
        <ecNumber evidence="4">4.1.2.43</ecNumber>
    </recommendedName>
</protein>
<dbReference type="PANTHER" id="PTHR35039:SF3">
    <property type="entry name" value="3-KETO-L-GULONATE-6-PHOSPHATE DECARBOXYLASE SGBH-RELATED"/>
    <property type="match status" value="1"/>
</dbReference>
<accession>A0A1S8KQU7</accession>
<comment type="pathway">
    <text evidence="2">One-carbon metabolism; formaldehyde assimilation via RuMP pathway; D-fructose 6-phosphate from D-ribulose 5-phosphate and formaldehyde: step 1/2.</text>
</comment>
<evidence type="ECO:0000256" key="2">
    <source>
        <dbReference type="ARBA" id="ARBA00005014"/>
    </source>
</evidence>
<sequence length="224" mass="24696">MVPKKQVKEGTKMSRPNLQIALDHNDLEHALGDVMKVGDVVDIIEVGTILCLQEGQKAIRCIRSMFPDKKLVADTKCADAGGTVASNVAKAGADWMTVICCATIPTMEAAQKEIGELQVELYGNWTFEQAMDWHNIGIRQVIYHQSRDALLSGETWGEKDLSKIKKLIELGFNVSVTGGLNPHTLHLFEGIDVYTFITGRGITAANDPMKAAQNFKDEIIRIWG</sequence>
<comment type="caution">
    <text evidence="9">The sequence shown here is derived from an EMBL/GenBank/DDBJ whole genome shotgun (WGS) entry which is preliminary data.</text>
</comment>
<dbReference type="SUPFAM" id="SSF51366">
    <property type="entry name" value="Ribulose-phoshate binding barrel"/>
    <property type="match status" value="1"/>
</dbReference>
<dbReference type="EMBL" id="MVGJ01000065">
    <property type="protein sequence ID" value="OOL82080.1"/>
    <property type="molecule type" value="Genomic_DNA"/>
</dbReference>
<dbReference type="SMART" id="SM00934">
    <property type="entry name" value="OMPdecase"/>
    <property type="match status" value="1"/>
</dbReference>
<keyword evidence="7" id="KW-0119">Carbohydrate metabolism</keyword>
<dbReference type="GO" id="GO:0043801">
    <property type="term" value="F:hexulose-6-phosphate synthase activity"/>
    <property type="evidence" value="ECO:0007669"/>
    <property type="project" value="UniProtKB-EC"/>
</dbReference>
<proteinExistence type="inferred from homology"/>
<dbReference type="GO" id="GO:0019854">
    <property type="term" value="P:L-ascorbic acid catabolic process"/>
    <property type="evidence" value="ECO:0007669"/>
    <property type="project" value="TreeGrafter"/>
</dbReference>